<reference evidence="1 2" key="1">
    <citation type="journal article" date="2019" name="Int. J. Syst. Evol. Microbiol.">
        <title>The Global Catalogue of Microorganisms (GCM) 10K type strain sequencing project: providing services to taxonomists for standard genome sequencing and annotation.</title>
        <authorList>
            <consortium name="The Broad Institute Genomics Platform"/>
            <consortium name="The Broad Institute Genome Sequencing Center for Infectious Disease"/>
            <person name="Wu L."/>
            <person name="Ma J."/>
        </authorList>
    </citation>
    <scope>NUCLEOTIDE SEQUENCE [LARGE SCALE GENOMIC DNA]</scope>
    <source>
        <strain evidence="1 2">JCM 14326</strain>
    </source>
</reference>
<protein>
    <recommendedName>
        <fullName evidence="3">HEAT repeat-containing protein</fullName>
    </recommendedName>
</protein>
<evidence type="ECO:0000313" key="2">
    <source>
        <dbReference type="Proteomes" id="UP001501094"/>
    </source>
</evidence>
<keyword evidence="2" id="KW-1185">Reference proteome</keyword>
<dbReference type="SUPFAM" id="SSF48371">
    <property type="entry name" value="ARM repeat"/>
    <property type="match status" value="1"/>
</dbReference>
<gene>
    <name evidence="1" type="ORF">GCM10009751_10980</name>
</gene>
<accession>A0ABN2NBC1</accession>
<dbReference type="EMBL" id="BAAANL010000002">
    <property type="protein sequence ID" value="GAA1855807.1"/>
    <property type="molecule type" value="Genomic_DNA"/>
</dbReference>
<evidence type="ECO:0008006" key="3">
    <source>
        <dbReference type="Google" id="ProtNLM"/>
    </source>
</evidence>
<name>A0ABN2NBC1_9MICO</name>
<proteinExistence type="predicted"/>
<organism evidence="1 2">
    <name type="scientific">Myceligenerans crystallogenes</name>
    <dbReference type="NCBI Taxonomy" id="316335"/>
    <lineage>
        <taxon>Bacteria</taxon>
        <taxon>Bacillati</taxon>
        <taxon>Actinomycetota</taxon>
        <taxon>Actinomycetes</taxon>
        <taxon>Micrococcales</taxon>
        <taxon>Promicromonosporaceae</taxon>
        <taxon>Myceligenerans</taxon>
    </lineage>
</organism>
<sequence length="657" mass="71040">MRGAAVVSGDQHVYLDGQRQRRNLSTPLSRDLIDRMRRVDAGHPGTDSAVRILQEHRLCVLRGTRGTGRGFLGRIVAAKVAETAGRCRLLEPGTDPRELLEEDFEPGHSYVLESPALRADRALAEFTLTNVASLLTQRGAYLVIVVDDATPVGDASERWSVSVTSGPPLTEVLRAHISVDLPRHFSDVVDDLLNEAPIINWLRNDAPTLGEVGRIGRALAGVAHGTTTIDACLEHAVARERERVRDLLGDSGSSREKELAFAVAFFGGFSYATISRVEGVLADVVHARSGKEGARPRHFLRSRAERLAAIDAKFETGVASNEYGSSPAEIVEFTRNQTHDVLIDVAWKDFDASEVLMVWLRTLVVSTDPAVRARAALSIGRLSLFEFADVAENVLQPWGRSNDPRERGAAATALCVAVEDEQVAGHALGLIESWVTGTRRQRMTAALALGLAVRNNWPVAAMDGLGSLLDTEDPAIIGVVRTGIVGVFVVHHELVLQSIDGWLSAATGPRRNELLKVFLLLCNDATLSTLEGSNEAPAVLTVFAGGSANRRTGSESPGPDAAVLSLWRAALNDTGLRDDALACLGIWIKKADLDASMRDMVVDLIVHMAPTNREIDRLKYALEKKTHGTPRPSATARAALMALSSRQGPRPHPEVSR</sequence>
<dbReference type="Proteomes" id="UP001501094">
    <property type="component" value="Unassembled WGS sequence"/>
</dbReference>
<dbReference type="InterPro" id="IPR016024">
    <property type="entry name" value="ARM-type_fold"/>
</dbReference>
<comment type="caution">
    <text evidence="1">The sequence shown here is derived from an EMBL/GenBank/DDBJ whole genome shotgun (WGS) entry which is preliminary data.</text>
</comment>
<evidence type="ECO:0000313" key="1">
    <source>
        <dbReference type="EMBL" id="GAA1855807.1"/>
    </source>
</evidence>